<evidence type="ECO:0000256" key="5">
    <source>
        <dbReference type="SAM" id="MobiDB-lite"/>
    </source>
</evidence>
<dbReference type="InterPro" id="IPR000740">
    <property type="entry name" value="GrpE"/>
</dbReference>
<keyword evidence="2 3" id="KW-0143">Chaperone</keyword>
<dbReference type="GO" id="GO:0042803">
    <property type="term" value="F:protein homodimerization activity"/>
    <property type="evidence" value="ECO:0007669"/>
    <property type="project" value="InterPro"/>
</dbReference>
<accession>C4XES8</accession>
<dbReference type="PROSITE" id="PS01071">
    <property type="entry name" value="GRPE"/>
    <property type="match status" value="1"/>
</dbReference>
<dbReference type="eggNOG" id="COG0576">
    <property type="taxonomic scope" value="Bacteria"/>
</dbReference>
<dbReference type="KEGG" id="mfp:MBIO_0385"/>
<reference evidence="6 7" key="1">
    <citation type="journal article" date="2009" name="Curr. Microbiol.">
        <title>Molecular cloning and expression of a novel cholinephosphotransferase involved in glycoglycerophospholipid biosynthesis of Mycoplasma fermentans.</title>
        <authorList>
            <person name="Ishida N."/>
            <person name="Irikura D."/>
            <person name="Matsuda K."/>
            <person name="Sato S."/>
            <person name="Asano K."/>
        </authorList>
    </citation>
    <scope>NUCLEOTIDE SEQUENCE [LARGE SCALE GENOMIC DNA]</scope>
    <source>
        <strain evidence="7">ATCC 19989 / NBRC 14854 / NCTC 10117 / PG18</strain>
    </source>
</reference>
<feature type="coiled-coil region" evidence="4">
    <location>
        <begin position="113"/>
        <end position="189"/>
    </location>
</feature>
<dbReference type="GO" id="GO:0005737">
    <property type="term" value="C:cytoplasm"/>
    <property type="evidence" value="ECO:0007669"/>
    <property type="project" value="UniProtKB-SubCell"/>
</dbReference>
<keyword evidence="4" id="KW-0175">Coiled coil</keyword>
<dbReference type="Gene3D" id="3.90.20.20">
    <property type="match status" value="1"/>
</dbReference>
<keyword evidence="7" id="KW-1185">Reference proteome</keyword>
<dbReference type="EMBL" id="AP009608">
    <property type="protein sequence ID" value="BAH69650.1"/>
    <property type="molecule type" value="Genomic_DNA"/>
</dbReference>
<dbReference type="Gene3D" id="3.10.50.40">
    <property type="match status" value="1"/>
</dbReference>
<dbReference type="Proteomes" id="UP000006810">
    <property type="component" value="Chromosome"/>
</dbReference>
<dbReference type="SUPFAM" id="SSF51064">
    <property type="entry name" value="Head domain of nucleotide exchange factor GrpE"/>
    <property type="match status" value="1"/>
</dbReference>
<dbReference type="GO" id="GO:0051087">
    <property type="term" value="F:protein-folding chaperone binding"/>
    <property type="evidence" value="ECO:0007669"/>
    <property type="project" value="InterPro"/>
</dbReference>
<sequence>MMKVVPNLNKFKTGEGIIANISVYNSSNAYQKQLSKEKVSFVLGENTFLPNFDNNIVEQTVRPVLDFVVTFPKSYEVAEFKDKTFRFVIEILDYQDSEYVKAYKQMLALREEIQKLNVASGNHLKELEELKAKNEKQMSEISNLKTENDKHTKDSADLKNQYQEQEKTIQKLIEDNKKFIADNNALKEDNENKGKQIKELMSGKTTKLMEQTSEHEAKGVNPAVLRKQVDVLRKQLEEQSIELKELRKNKAPEAVQRVTVPKEEVDKIKQYALQKFFEDFSTHYTTLKGAVKAGAKSENSSVKNYVVGFEMILNLINGVLEKHCIKAIEPKIGDEFDPNTQKVLEVEECKDKKHNTIVKVSAIGFKLHDRVIKPALVVIAQDSSAKDKKLAAETKKPEAPKAKETTKKTETKKTTTKK</sequence>
<dbReference type="AlphaFoldDB" id="C4XES8"/>
<dbReference type="Pfam" id="PF01025">
    <property type="entry name" value="GrpE"/>
    <property type="match status" value="1"/>
</dbReference>
<evidence type="ECO:0000256" key="1">
    <source>
        <dbReference type="ARBA" id="ARBA00009054"/>
    </source>
</evidence>
<dbReference type="InterPro" id="IPR046357">
    <property type="entry name" value="PPIase_dom_sf"/>
</dbReference>
<name>C4XES8_MYCFP</name>
<organism evidence="6 7">
    <name type="scientific">Mycoplasmopsis fermentans (strain ATCC 19989 / NBRC 14854 / NCTC 10117 / PG18)</name>
    <name type="common">Mycoplasma fermentans</name>
    <dbReference type="NCBI Taxonomy" id="496833"/>
    <lineage>
        <taxon>Bacteria</taxon>
        <taxon>Bacillati</taxon>
        <taxon>Mycoplasmatota</taxon>
        <taxon>Mycoplasmoidales</taxon>
        <taxon>Metamycoplasmataceae</taxon>
        <taxon>Mycoplasmopsis</taxon>
    </lineage>
</organism>
<evidence type="ECO:0000256" key="2">
    <source>
        <dbReference type="ARBA" id="ARBA00023186"/>
    </source>
</evidence>
<dbReference type="InterPro" id="IPR009012">
    <property type="entry name" value="GrpE_head"/>
</dbReference>
<dbReference type="GO" id="GO:0006457">
    <property type="term" value="P:protein folding"/>
    <property type="evidence" value="ECO:0007669"/>
    <property type="project" value="InterPro"/>
</dbReference>
<comment type="subunit">
    <text evidence="3">Homodimer.</text>
</comment>
<gene>
    <name evidence="3" type="primary">grpE</name>
    <name evidence="6" type="ordered locus">MBIO_0385</name>
</gene>
<dbReference type="InterPro" id="IPR013805">
    <property type="entry name" value="GrpE_CC"/>
</dbReference>
<evidence type="ECO:0000313" key="6">
    <source>
        <dbReference type="EMBL" id="BAH69650.1"/>
    </source>
</evidence>
<protein>
    <recommendedName>
        <fullName evidence="3">Protein GrpE</fullName>
    </recommendedName>
    <alternativeName>
        <fullName evidence="3">HSP-70 cofactor</fullName>
    </alternativeName>
</protein>
<dbReference type="HAMAP" id="MF_01151">
    <property type="entry name" value="GrpE"/>
    <property type="match status" value="1"/>
</dbReference>
<proteinExistence type="inferred from homology"/>
<evidence type="ECO:0000256" key="4">
    <source>
        <dbReference type="SAM" id="Coils"/>
    </source>
</evidence>
<keyword evidence="3" id="KW-0963">Cytoplasm</keyword>
<dbReference type="PATRIC" id="fig|496833.3.peg.812"/>
<dbReference type="HOGENOM" id="CLU_070790_0_0_14"/>
<dbReference type="SUPFAM" id="SSF58014">
    <property type="entry name" value="Coiled-coil domain of nucleotide exchange factor GrpE"/>
    <property type="match status" value="1"/>
</dbReference>
<dbReference type="Gene3D" id="2.30.22.10">
    <property type="entry name" value="Head domain of nucleotide exchange factor GrpE"/>
    <property type="match status" value="1"/>
</dbReference>
<dbReference type="GO" id="GO:0003755">
    <property type="term" value="F:peptidyl-prolyl cis-trans isomerase activity"/>
    <property type="evidence" value="ECO:0007669"/>
    <property type="project" value="InterPro"/>
</dbReference>
<comment type="function">
    <text evidence="3">Participates actively in the response to hyperosmotic and heat shock by preventing the aggregation of stress-denatured proteins, in association with DnaK and GrpE. It is the nucleotide exchange factor for DnaK and may function as a thermosensor. Unfolded proteins bind initially to DnaJ; upon interaction with the DnaJ-bound protein, DnaK hydrolyzes its bound ATP, resulting in the formation of a stable complex. GrpE releases ADP from DnaK; ATP binding to DnaK triggers the release of the substrate protein, thus completing the reaction cycle. Several rounds of ATP-dependent interactions between DnaJ, DnaK and GrpE are required for fully efficient folding.</text>
</comment>
<dbReference type="SUPFAM" id="SSF54534">
    <property type="entry name" value="FKBP-like"/>
    <property type="match status" value="1"/>
</dbReference>
<dbReference type="GO" id="GO:0000774">
    <property type="term" value="F:adenyl-nucleotide exchange factor activity"/>
    <property type="evidence" value="ECO:0007669"/>
    <property type="project" value="InterPro"/>
</dbReference>
<evidence type="ECO:0000256" key="3">
    <source>
        <dbReference type="HAMAP-Rule" id="MF_01151"/>
    </source>
</evidence>
<feature type="compositionally biased region" description="Basic and acidic residues" evidence="5">
    <location>
        <begin position="384"/>
        <end position="418"/>
    </location>
</feature>
<evidence type="ECO:0000313" key="7">
    <source>
        <dbReference type="Proteomes" id="UP000006810"/>
    </source>
</evidence>
<comment type="similarity">
    <text evidence="1 3">Belongs to the GrpE family.</text>
</comment>
<comment type="subcellular location">
    <subcellularLocation>
        <location evidence="3">Cytoplasm</location>
    </subcellularLocation>
</comment>
<feature type="region of interest" description="Disordered" evidence="5">
    <location>
        <begin position="383"/>
        <end position="418"/>
    </location>
</feature>
<keyword evidence="3" id="KW-0346">Stress response</keyword>